<evidence type="ECO:0000259" key="3">
    <source>
        <dbReference type="Pfam" id="PF08239"/>
    </source>
</evidence>
<dbReference type="PANTHER" id="PTHR37549:SF1">
    <property type="entry name" value="LIPOPROTEIN LPRI"/>
    <property type="match status" value="1"/>
</dbReference>
<sequence>MKIALRLTVLTALLLLPLQSTFAASFNCAKAKTWAEKTICNTKQLSNLDELLDASYKKALASTSAKSALKAAQTDWLVMERDTCEDVDCLKSVYTSRIAVLNEMIADAADSTTSSSTQTAAGWYKATATPNLVVRSKPDVTGTKLGNVPTGGKLKVLATTKQTDFIGGRNGTWVKVEWQGKEAYAFDAFLEKLSAQQQSSNNTQPPASSTGKTLEGVITSYECGDNCYLTITDKQGDAHSGLCTAPLCDSWNEIAEMPANYQNKKVKVGISIGKQYDAAGNVMGEMDAFETITLLK</sequence>
<proteinExistence type="predicted"/>
<dbReference type="EMBL" id="CP072793">
    <property type="protein sequence ID" value="QTR52509.1"/>
    <property type="molecule type" value="Genomic_DNA"/>
</dbReference>
<dbReference type="Pfam" id="PF07007">
    <property type="entry name" value="LprI"/>
    <property type="match status" value="1"/>
</dbReference>
<dbReference type="Proteomes" id="UP000672009">
    <property type="component" value="Chromosome"/>
</dbReference>
<feature type="domain" description="Lysozyme inhibitor LprI-like N-terminal" evidence="2">
    <location>
        <begin position="28"/>
        <end position="92"/>
    </location>
</feature>
<dbReference type="GO" id="GO:0005576">
    <property type="term" value="C:extracellular region"/>
    <property type="evidence" value="ECO:0007669"/>
    <property type="project" value="TreeGrafter"/>
</dbReference>
<dbReference type="InterPro" id="IPR052755">
    <property type="entry name" value="Lysozyme_Inhibitor_LprI"/>
</dbReference>
<evidence type="ECO:0000256" key="1">
    <source>
        <dbReference type="SAM" id="SignalP"/>
    </source>
</evidence>
<keyword evidence="1" id="KW-0732">Signal</keyword>
<dbReference type="KEGG" id="tun:J9260_12385"/>
<dbReference type="Pfam" id="PF08239">
    <property type="entry name" value="SH3_3"/>
    <property type="match status" value="1"/>
</dbReference>
<organism evidence="4 5">
    <name type="scientific">Thiothrix unzii</name>
    <dbReference type="NCBI Taxonomy" id="111769"/>
    <lineage>
        <taxon>Bacteria</taxon>
        <taxon>Pseudomonadati</taxon>
        <taxon>Pseudomonadota</taxon>
        <taxon>Gammaproteobacteria</taxon>
        <taxon>Thiotrichales</taxon>
        <taxon>Thiotrichaceae</taxon>
        <taxon>Thiothrix</taxon>
    </lineage>
</organism>
<accession>A0A975F7Q6</accession>
<evidence type="ECO:0000313" key="4">
    <source>
        <dbReference type="EMBL" id="QTR52509.1"/>
    </source>
</evidence>
<dbReference type="Gene3D" id="1.20.1270.180">
    <property type="match status" value="1"/>
</dbReference>
<dbReference type="RefSeq" id="WP_210218054.1">
    <property type="nucleotide sequence ID" value="NZ_CP072793.1"/>
</dbReference>
<feature type="chain" id="PRO_5038136086" evidence="1">
    <location>
        <begin position="24"/>
        <end position="296"/>
    </location>
</feature>
<feature type="signal peptide" evidence="1">
    <location>
        <begin position="1"/>
        <end position="23"/>
    </location>
</feature>
<keyword evidence="5" id="KW-1185">Reference proteome</keyword>
<name>A0A975F7Q6_9GAMM</name>
<evidence type="ECO:0000259" key="2">
    <source>
        <dbReference type="Pfam" id="PF07007"/>
    </source>
</evidence>
<dbReference type="AlphaFoldDB" id="A0A975F7Q6"/>
<dbReference type="PANTHER" id="PTHR37549">
    <property type="entry name" value="LIPOPROTEIN LPRI"/>
    <property type="match status" value="1"/>
</dbReference>
<dbReference type="InterPro" id="IPR003646">
    <property type="entry name" value="SH3-like_bac-type"/>
</dbReference>
<feature type="domain" description="SH3b" evidence="3">
    <location>
        <begin position="131"/>
        <end position="190"/>
    </location>
</feature>
<dbReference type="Gene3D" id="2.30.30.40">
    <property type="entry name" value="SH3 Domains"/>
    <property type="match status" value="1"/>
</dbReference>
<gene>
    <name evidence="4" type="ORF">J9260_12385</name>
</gene>
<reference evidence="4" key="1">
    <citation type="submission" date="2021-04" db="EMBL/GenBank/DDBJ databases">
        <title>Genomics, taxonomy and metabolism of representatives of sulfur bacteria of the genus Thiothrix: Thiothrix fructosivorans QT, Thiothrix unzii A1T and three new species, Thiothrix subterranea sp. nov., Thiothrix litoralis sp. nov. and 'Candidatus Thiothrix anitrata' sp. nov.</title>
        <authorList>
            <person name="Ravin N.V."/>
            <person name="Smolyakov D."/>
            <person name="Rudenko T.S."/>
            <person name="Mardanov A.V."/>
            <person name="Beletsky A.V."/>
            <person name="Markov N.D."/>
            <person name="Fomenkov A.I."/>
            <person name="Roberts R.J."/>
            <person name="Karnachuk O.V."/>
            <person name="Novikov A."/>
            <person name="Grabovich M.Y."/>
        </authorList>
    </citation>
    <scope>NUCLEOTIDE SEQUENCE</scope>
    <source>
        <strain evidence="4">A1</strain>
    </source>
</reference>
<evidence type="ECO:0000313" key="5">
    <source>
        <dbReference type="Proteomes" id="UP000672009"/>
    </source>
</evidence>
<dbReference type="InterPro" id="IPR009739">
    <property type="entry name" value="LprI-like_N"/>
</dbReference>
<protein>
    <submittedName>
        <fullName evidence="4">SH3 domain-containing protein</fullName>
    </submittedName>
</protein>